<evidence type="ECO:0000256" key="5">
    <source>
        <dbReference type="ARBA" id="ARBA00023237"/>
    </source>
</evidence>
<dbReference type="Pfam" id="PF07980">
    <property type="entry name" value="SusD_RagB"/>
    <property type="match status" value="1"/>
</dbReference>
<proteinExistence type="inferred from homology"/>
<evidence type="ECO:0000256" key="1">
    <source>
        <dbReference type="ARBA" id="ARBA00004442"/>
    </source>
</evidence>
<evidence type="ECO:0000256" key="3">
    <source>
        <dbReference type="ARBA" id="ARBA00022729"/>
    </source>
</evidence>
<protein>
    <submittedName>
        <fullName evidence="7">RagB/SusD family nutrient uptake outer membrane protein</fullName>
    </submittedName>
</protein>
<feature type="domain" description="RagB/SusD" evidence="6">
    <location>
        <begin position="297"/>
        <end position="598"/>
    </location>
</feature>
<dbReference type="Proteomes" id="UP001580928">
    <property type="component" value="Unassembled WGS sequence"/>
</dbReference>
<keyword evidence="4" id="KW-0472">Membrane</keyword>
<comment type="subcellular location">
    <subcellularLocation>
        <location evidence="1">Cell outer membrane</location>
    </subcellularLocation>
</comment>
<organism evidence="7 8">
    <name type="scientific">Albibacterium profundi</name>
    <dbReference type="NCBI Taxonomy" id="3134906"/>
    <lineage>
        <taxon>Bacteria</taxon>
        <taxon>Pseudomonadati</taxon>
        <taxon>Bacteroidota</taxon>
        <taxon>Sphingobacteriia</taxon>
        <taxon>Sphingobacteriales</taxon>
        <taxon>Sphingobacteriaceae</taxon>
        <taxon>Albibacterium</taxon>
    </lineage>
</organism>
<keyword evidence="8" id="KW-1185">Reference proteome</keyword>
<dbReference type="Gene3D" id="1.25.40.390">
    <property type="match status" value="1"/>
</dbReference>
<evidence type="ECO:0000256" key="4">
    <source>
        <dbReference type="ARBA" id="ARBA00023136"/>
    </source>
</evidence>
<name>A0ABV5CD65_9SPHI</name>
<dbReference type="InterPro" id="IPR012944">
    <property type="entry name" value="SusD_RagB_dom"/>
</dbReference>
<reference evidence="7 8" key="1">
    <citation type="submission" date="2024-04" db="EMBL/GenBank/DDBJ databases">
        <title>Albibacterium profundi sp. nov., isolated from sediment of the Challenger Deep of Mariana Trench.</title>
        <authorList>
            <person name="Wang Y."/>
        </authorList>
    </citation>
    <scope>NUCLEOTIDE SEQUENCE [LARGE SCALE GENOMIC DNA]</scope>
    <source>
        <strain evidence="7 8">RHL897</strain>
    </source>
</reference>
<sequence>MKIKHIIIGFLTLALGGCTEYLDRPPLTAFTDETAWETEDNVRMYANKYYPSFFTGYGTGYGYSGAALMGFTFSDDAVNLGRQGNFTRAVPNTGAWSYTLLRSINLMIDRVENNMADKLEEEAYLHWMGIGRFFRGFRYSQLVFQYGDVPYYDHVVSDIDLDDLYKPRTPRNEVMDAVYEDFKFSLENVRLNDGDQTVNRYVVAGIVSRLALHEGTWQKYYYNNNEQARKFFELAVEAGNMVKNSGRYDIVTDYRSLFASNDLKGNPDVLLYRHYDAAVGVTHAIATNSNLTESLIFGPSTDLIKSYICQDGEVWQNSDVEDPSNFEIENLMKTRDSRFEASYHIEPQSRNRGSLLYITKFIPRDIEESVAAGGPVPPEFLSADNVTDYPVLRYSEVLINLIEAKAELATVGGAAVTQGDLDETINKIRERPLAAQAIERGVEKTAPLVLGELPQDPARDPEVSALLWEIRRERRMEFAFEASRIADLERWHKLDYMDTDAHADLLSGSWVNFPEELSSELEPANIGEISVVGLDGSITVYNGSNGDEMEGFYRHTSNEGRLPFLNQPNINPYLAPISKSEMDEYATRGYELKQTEGWPQN</sequence>
<accession>A0ABV5CD65</accession>
<dbReference type="InterPro" id="IPR011990">
    <property type="entry name" value="TPR-like_helical_dom_sf"/>
</dbReference>
<gene>
    <name evidence="7" type="ORF">WKR92_05735</name>
</gene>
<keyword evidence="3" id="KW-0732">Signal</keyword>
<evidence type="ECO:0000313" key="7">
    <source>
        <dbReference type="EMBL" id="MFB5945323.1"/>
    </source>
</evidence>
<dbReference type="EMBL" id="JBBVGT010000002">
    <property type="protein sequence ID" value="MFB5945323.1"/>
    <property type="molecule type" value="Genomic_DNA"/>
</dbReference>
<evidence type="ECO:0000256" key="2">
    <source>
        <dbReference type="ARBA" id="ARBA00006275"/>
    </source>
</evidence>
<evidence type="ECO:0000313" key="8">
    <source>
        <dbReference type="Proteomes" id="UP001580928"/>
    </source>
</evidence>
<comment type="similarity">
    <text evidence="2">Belongs to the SusD family.</text>
</comment>
<dbReference type="SUPFAM" id="SSF48452">
    <property type="entry name" value="TPR-like"/>
    <property type="match status" value="1"/>
</dbReference>
<evidence type="ECO:0000259" key="6">
    <source>
        <dbReference type="Pfam" id="PF07980"/>
    </source>
</evidence>
<comment type="caution">
    <text evidence="7">The sequence shown here is derived from an EMBL/GenBank/DDBJ whole genome shotgun (WGS) entry which is preliminary data.</text>
</comment>
<dbReference type="PROSITE" id="PS51257">
    <property type="entry name" value="PROKAR_LIPOPROTEIN"/>
    <property type="match status" value="1"/>
</dbReference>
<dbReference type="RefSeq" id="WP_375556864.1">
    <property type="nucleotide sequence ID" value="NZ_JBBVGT010000002.1"/>
</dbReference>
<keyword evidence="5" id="KW-0998">Cell outer membrane</keyword>